<dbReference type="SUPFAM" id="SSF53639">
    <property type="entry name" value="AraD/HMP-PK domain-like"/>
    <property type="match status" value="1"/>
</dbReference>
<evidence type="ECO:0000313" key="5">
    <source>
        <dbReference type="Proteomes" id="UP000181980"/>
    </source>
</evidence>
<name>A0A1H5CBI4_9ACTN</name>
<dbReference type="Pfam" id="PF00596">
    <property type="entry name" value="Aldolase_II"/>
    <property type="match status" value="1"/>
</dbReference>
<dbReference type="Gene3D" id="3.40.225.10">
    <property type="entry name" value="Class II aldolase/adducin N-terminal domain"/>
    <property type="match status" value="1"/>
</dbReference>
<dbReference type="STRING" id="561176.SAMN04488561_0157"/>
<dbReference type="PANTHER" id="PTHR22789:SF0">
    <property type="entry name" value="3-OXO-TETRONATE 4-PHOSPHATE DECARBOXYLASE-RELATED"/>
    <property type="match status" value="1"/>
</dbReference>
<dbReference type="GO" id="GO:0046872">
    <property type="term" value="F:metal ion binding"/>
    <property type="evidence" value="ECO:0007669"/>
    <property type="project" value="UniProtKB-KW"/>
</dbReference>
<dbReference type="PANTHER" id="PTHR22789">
    <property type="entry name" value="FUCULOSE PHOSPHATE ALDOLASE"/>
    <property type="match status" value="1"/>
</dbReference>
<dbReference type="RefSeq" id="WP_069111181.1">
    <property type="nucleotide sequence ID" value="NZ_FNUC01000001.1"/>
</dbReference>
<evidence type="ECO:0000256" key="2">
    <source>
        <dbReference type="ARBA" id="ARBA00023239"/>
    </source>
</evidence>
<protein>
    <submittedName>
        <fullName evidence="4">L-fuculose-phosphate aldolase</fullName>
    </submittedName>
</protein>
<keyword evidence="5" id="KW-1185">Reference proteome</keyword>
<organism evidence="4 5">
    <name type="scientific">Jiangella alba</name>
    <dbReference type="NCBI Taxonomy" id="561176"/>
    <lineage>
        <taxon>Bacteria</taxon>
        <taxon>Bacillati</taxon>
        <taxon>Actinomycetota</taxon>
        <taxon>Actinomycetes</taxon>
        <taxon>Jiangellales</taxon>
        <taxon>Jiangellaceae</taxon>
        <taxon>Jiangella</taxon>
    </lineage>
</organism>
<dbReference type="GO" id="GO:0005829">
    <property type="term" value="C:cytosol"/>
    <property type="evidence" value="ECO:0007669"/>
    <property type="project" value="TreeGrafter"/>
</dbReference>
<dbReference type="EMBL" id="FNUC01000001">
    <property type="protein sequence ID" value="SED64122.1"/>
    <property type="molecule type" value="Genomic_DNA"/>
</dbReference>
<dbReference type="InterPro" id="IPR050197">
    <property type="entry name" value="Aldolase_class_II_sugar_metab"/>
</dbReference>
<reference evidence="5" key="1">
    <citation type="submission" date="2016-10" db="EMBL/GenBank/DDBJ databases">
        <authorList>
            <person name="Varghese N."/>
            <person name="Submissions S."/>
        </authorList>
    </citation>
    <scope>NUCLEOTIDE SEQUENCE [LARGE SCALE GENOMIC DNA]</scope>
    <source>
        <strain evidence="5">DSM 45237</strain>
    </source>
</reference>
<dbReference type="Proteomes" id="UP000181980">
    <property type="component" value="Unassembled WGS sequence"/>
</dbReference>
<evidence type="ECO:0000313" key="4">
    <source>
        <dbReference type="EMBL" id="SED64122.1"/>
    </source>
</evidence>
<dbReference type="GO" id="GO:0016832">
    <property type="term" value="F:aldehyde-lyase activity"/>
    <property type="evidence" value="ECO:0007669"/>
    <property type="project" value="TreeGrafter"/>
</dbReference>
<dbReference type="OrthoDB" id="9786287at2"/>
<keyword evidence="1" id="KW-0479">Metal-binding</keyword>
<evidence type="ECO:0000259" key="3">
    <source>
        <dbReference type="SMART" id="SM01007"/>
    </source>
</evidence>
<dbReference type="InterPro" id="IPR036409">
    <property type="entry name" value="Aldolase_II/adducin_N_sf"/>
</dbReference>
<dbReference type="SMART" id="SM01007">
    <property type="entry name" value="Aldolase_II"/>
    <property type="match status" value="1"/>
</dbReference>
<feature type="domain" description="Class II aldolase/adducin N-terminal" evidence="3">
    <location>
        <begin position="14"/>
        <end position="191"/>
    </location>
</feature>
<evidence type="ECO:0000256" key="1">
    <source>
        <dbReference type="ARBA" id="ARBA00022723"/>
    </source>
</evidence>
<dbReference type="GO" id="GO:0019323">
    <property type="term" value="P:pentose catabolic process"/>
    <property type="evidence" value="ECO:0007669"/>
    <property type="project" value="TreeGrafter"/>
</dbReference>
<dbReference type="AlphaFoldDB" id="A0A1H5CBI4"/>
<sequence>MTTLDTFDLQAARESVLAYCLESVALGLNFNTQGNISVRIPGTETFLITPTDLEYDRMSPDDLVVVDEDANVVDGPLQPSSEVTVHLAVYAARPDVQAIVHTEPTFANVFGVLGEPIRGALVNMVIYTKGDVPIMPFALSNSTEFGVQMAEYLKDRNAVVWANHGLLTVGPNLRDAFKTTVAVESAAKVLTHARAITSDPIVLDYASLGITHTL</sequence>
<proteinExistence type="predicted"/>
<accession>A0A1H5CBI4</accession>
<gene>
    <name evidence="4" type="ORF">SAMN04488561_0157</name>
</gene>
<keyword evidence="2" id="KW-0456">Lyase</keyword>
<dbReference type="InterPro" id="IPR001303">
    <property type="entry name" value="Aldolase_II/adducin_N"/>
</dbReference>